<dbReference type="Pfam" id="PF17209">
    <property type="entry name" value="Hfq"/>
    <property type="match status" value="1"/>
</dbReference>
<dbReference type="EMBL" id="JABXWD010000054">
    <property type="protein sequence ID" value="MBV6340883.1"/>
    <property type="molecule type" value="Genomic_DNA"/>
</dbReference>
<dbReference type="InterPro" id="IPR010920">
    <property type="entry name" value="LSM_dom_sf"/>
</dbReference>
<keyword evidence="2 3" id="KW-0346">Stress response</keyword>
<dbReference type="InterPro" id="IPR047575">
    <property type="entry name" value="Sm"/>
</dbReference>
<proteinExistence type="inferred from homology"/>
<reference evidence="5 6" key="1">
    <citation type="journal article" date="2020" name="J Geophys Res Biogeosci">
        <title>Magnetotaxis as an Adaptation to Enable Bacterial Shuttling of Microbial Sulfur and Sulfur Cycling Across Aquatic Oxic#Anoxic Interfaces.</title>
        <authorList>
            <person name="Li J."/>
            <person name="Liu P."/>
            <person name="Wang J."/>
            <person name="Roberts A.P."/>
            <person name="Pan Y."/>
        </authorList>
    </citation>
    <scope>NUCLEOTIDE SEQUENCE [LARGE SCALE GENOMIC DNA]</scope>
    <source>
        <strain evidence="5 6">MYR-1_YQ</strain>
    </source>
</reference>
<dbReference type="NCBIfam" id="TIGR02383">
    <property type="entry name" value="Hfq"/>
    <property type="match status" value="1"/>
</dbReference>
<comment type="caution">
    <text evidence="5">The sequence shown here is derived from an EMBL/GenBank/DDBJ whole genome shotgun (WGS) entry which is preliminary data.</text>
</comment>
<name>A0ABS6RXA9_9BACT</name>
<dbReference type="PANTHER" id="PTHR34772">
    <property type="entry name" value="RNA-BINDING PROTEIN HFQ"/>
    <property type="match status" value="1"/>
</dbReference>
<dbReference type="CDD" id="cd01716">
    <property type="entry name" value="Hfq"/>
    <property type="match status" value="1"/>
</dbReference>
<dbReference type="SUPFAM" id="SSF50182">
    <property type="entry name" value="Sm-like ribonucleoproteins"/>
    <property type="match status" value="1"/>
</dbReference>
<comment type="similarity">
    <text evidence="3">Belongs to the Hfq family.</text>
</comment>
<protein>
    <recommendedName>
        <fullName evidence="3">RNA-binding protein Hfq</fullName>
    </recommendedName>
</protein>
<dbReference type="PANTHER" id="PTHR34772:SF1">
    <property type="entry name" value="RNA-BINDING PROTEIN HFQ"/>
    <property type="match status" value="1"/>
</dbReference>
<evidence type="ECO:0000256" key="2">
    <source>
        <dbReference type="ARBA" id="ARBA00023016"/>
    </source>
</evidence>
<dbReference type="Gene3D" id="2.30.30.100">
    <property type="match status" value="1"/>
</dbReference>
<accession>A0ABS6RXA9</accession>
<keyword evidence="1 3" id="KW-0694">RNA-binding</keyword>
<dbReference type="Proteomes" id="UP001196980">
    <property type="component" value="Unassembled WGS sequence"/>
</dbReference>
<dbReference type="RefSeq" id="WP_218251500.1">
    <property type="nucleotide sequence ID" value="NZ_JABXWD010000054.1"/>
</dbReference>
<dbReference type="InterPro" id="IPR005001">
    <property type="entry name" value="Hfq"/>
</dbReference>
<sequence>MTATKSFNLQDAFLNQLRKEKTPVTMYLTNGVRLKGSIKAFDNFVILMKDARLQLIYKHAVSSIIPDDDMVFKLEPATETTTEKS</sequence>
<comment type="function">
    <text evidence="3">RNA chaperone that binds small regulatory RNA (sRNAs) and mRNAs to facilitate mRNA translational regulation in response to envelope stress, environmental stress and changes in metabolite concentrations. Also binds with high specificity to tRNAs.</text>
</comment>
<organism evidence="5 6">
    <name type="scientific">Candidatus Magnetobacterium casense</name>
    <dbReference type="NCBI Taxonomy" id="1455061"/>
    <lineage>
        <taxon>Bacteria</taxon>
        <taxon>Pseudomonadati</taxon>
        <taxon>Nitrospirota</taxon>
        <taxon>Thermodesulfovibrionia</taxon>
        <taxon>Thermodesulfovibrionales</taxon>
        <taxon>Candidatus Magnetobacteriaceae</taxon>
        <taxon>Candidatus Magnetobacterium</taxon>
    </lineage>
</organism>
<dbReference type="NCBIfam" id="NF001602">
    <property type="entry name" value="PRK00395.1"/>
    <property type="match status" value="1"/>
</dbReference>
<dbReference type="PROSITE" id="PS52002">
    <property type="entry name" value="SM"/>
    <property type="match status" value="1"/>
</dbReference>
<gene>
    <name evidence="3 5" type="primary">hfq</name>
    <name evidence="5" type="ORF">HWQ67_04735</name>
</gene>
<dbReference type="HAMAP" id="MF_00436">
    <property type="entry name" value="Hfq"/>
    <property type="match status" value="1"/>
</dbReference>
<evidence type="ECO:0000256" key="3">
    <source>
        <dbReference type="HAMAP-Rule" id="MF_00436"/>
    </source>
</evidence>
<feature type="domain" description="Sm" evidence="4">
    <location>
        <begin position="11"/>
        <end position="70"/>
    </location>
</feature>
<evidence type="ECO:0000313" key="5">
    <source>
        <dbReference type="EMBL" id="MBV6340883.1"/>
    </source>
</evidence>
<comment type="subunit">
    <text evidence="3">Homohexamer.</text>
</comment>
<evidence type="ECO:0000256" key="1">
    <source>
        <dbReference type="ARBA" id="ARBA00022884"/>
    </source>
</evidence>
<evidence type="ECO:0000313" key="6">
    <source>
        <dbReference type="Proteomes" id="UP001196980"/>
    </source>
</evidence>
<keyword evidence="6" id="KW-1185">Reference proteome</keyword>
<evidence type="ECO:0000259" key="4">
    <source>
        <dbReference type="PROSITE" id="PS52002"/>
    </source>
</evidence>